<keyword evidence="1" id="KW-0732">Signal</keyword>
<keyword evidence="3" id="KW-1185">Reference proteome</keyword>
<dbReference type="Pfam" id="PF10016">
    <property type="entry name" value="DUF2259"/>
    <property type="match status" value="1"/>
</dbReference>
<proteinExistence type="predicted"/>
<evidence type="ECO:0000313" key="3">
    <source>
        <dbReference type="Proteomes" id="UP001597327"/>
    </source>
</evidence>
<dbReference type="RefSeq" id="WP_149892451.1">
    <property type="nucleotide sequence ID" value="NZ_JBHUFA010000004.1"/>
</dbReference>
<gene>
    <name evidence="2" type="ORF">ACFSC7_14340</name>
</gene>
<evidence type="ECO:0000256" key="1">
    <source>
        <dbReference type="SAM" id="SignalP"/>
    </source>
</evidence>
<dbReference type="Proteomes" id="UP001597327">
    <property type="component" value="Unassembled WGS sequence"/>
</dbReference>
<feature type="signal peptide" evidence="1">
    <location>
        <begin position="1"/>
        <end position="37"/>
    </location>
</feature>
<comment type="caution">
    <text evidence="2">The sequence shown here is derived from an EMBL/GenBank/DDBJ whole genome shotgun (WGS) entry which is preliminary data.</text>
</comment>
<name>A0ABW4JZ21_9HYPH</name>
<dbReference type="EMBL" id="JBHUFA010000004">
    <property type="protein sequence ID" value="MFD1696703.1"/>
    <property type="molecule type" value="Genomic_DNA"/>
</dbReference>
<reference evidence="3" key="1">
    <citation type="journal article" date="2019" name="Int. J. Syst. Evol. Microbiol.">
        <title>The Global Catalogue of Microorganisms (GCM) 10K type strain sequencing project: providing services to taxonomists for standard genome sequencing and annotation.</title>
        <authorList>
            <consortium name="The Broad Institute Genomics Platform"/>
            <consortium name="The Broad Institute Genome Sequencing Center for Infectious Disease"/>
            <person name="Wu L."/>
            <person name="Ma J."/>
        </authorList>
    </citation>
    <scope>NUCLEOTIDE SEQUENCE [LARGE SCALE GENOMIC DNA]</scope>
    <source>
        <strain evidence="3">JCM 3369</strain>
    </source>
</reference>
<accession>A0ABW4JZ21</accession>
<feature type="chain" id="PRO_5045222079" evidence="1">
    <location>
        <begin position="38"/>
        <end position="262"/>
    </location>
</feature>
<evidence type="ECO:0000313" key="2">
    <source>
        <dbReference type="EMBL" id="MFD1696703.1"/>
    </source>
</evidence>
<sequence>MIPCLPSRAIRLVLNALMAAVTVPLAVALLPPAPARAGDIARVEVLGFDRQGSRFAFEQYGIEDGSGFPWSEIFVIDVAADRWIAPSPIRFREEIAEDVPDLEALLADTRHVTRQSAQDLGLLDGIMVPGHMAGHDPITELDRDGTRMQVLPRPVLPPIDAPLTFTLETYPLPDSTCATYGADTAGFRLTLSRAGEAPRKLHVDSALPKSRGCALDYRIERVITHIPGEGPAASGVFAVLVFVETLGFEGPNGRYLAITGTF</sequence>
<dbReference type="InterPro" id="IPR018725">
    <property type="entry name" value="DUF2259_secreted"/>
</dbReference>
<organism evidence="2 3">
    <name type="scientific">Roseibium aestuarii</name>
    <dbReference type="NCBI Taxonomy" id="2600299"/>
    <lineage>
        <taxon>Bacteria</taxon>
        <taxon>Pseudomonadati</taxon>
        <taxon>Pseudomonadota</taxon>
        <taxon>Alphaproteobacteria</taxon>
        <taxon>Hyphomicrobiales</taxon>
        <taxon>Stappiaceae</taxon>
        <taxon>Roseibium</taxon>
    </lineage>
</organism>
<protein>
    <submittedName>
        <fullName evidence="2">DUF2259 domain-containing protein</fullName>
    </submittedName>
</protein>